<gene>
    <name evidence="1" type="ORF">GCM10022388_27440</name>
</gene>
<dbReference type="EMBL" id="BAABCS010000031">
    <property type="protein sequence ID" value="GAA4059206.1"/>
    <property type="molecule type" value="Genomic_DNA"/>
</dbReference>
<proteinExistence type="predicted"/>
<sequence>MNRIKKIRGHKKIQKKIQNWIEQNRTINISDFLANKYCYTYVSLNPYFNISVNDSNIPEPKKETRKQIILGLQEIYNNWKIELDKLNQPYFLKIYLFEPRISKSQVICAIGKEKIEYYKNFFRIADKDNSLSNFKKIISSDFKWKTHLDDDIYSEQELLSPESYYYSEEDYNYCKKLLKKLQNKNYTKVKTEDEYGKDYLYYVPKGKVFIGGK</sequence>
<accession>A0ABP7V494</accession>
<protein>
    <submittedName>
        <fullName evidence="1">Uncharacterized protein</fullName>
    </submittedName>
</protein>
<comment type="caution">
    <text evidence="1">The sequence shown here is derived from an EMBL/GenBank/DDBJ whole genome shotgun (WGS) entry which is preliminary data.</text>
</comment>
<name>A0ABP7V494_9FLAO</name>
<dbReference type="RefSeq" id="WP_345095634.1">
    <property type="nucleotide sequence ID" value="NZ_BAABCS010000031.1"/>
</dbReference>
<evidence type="ECO:0000313" key="2">
    <source>
        <dbReference type="Proteomes" id="UP001500426"/>
    </source>
</evidence>
<organism evidence="1 2">
    <name type="scientific">Flavobacterium chungnamense</name>
    <dbReference type="NCBI Taxonomy" id="706182"/>
    <lineage>
        <taxon>Bacteria</taxon>
        <taxon>Pseudomonadati</taxon>
        <taxon>Bacteroidota</taxon>
        <taxon>Flavobacteriia</taxon>
        <taxon>Flavobacteriales</taxon>
        <taxon>Flavobacteriaceae</taxon>
        <taxon>Flavobacterium</taxon>
    </lineage>
</organism>
<reference evidence="2" key="1">
    <citation type="journal article" date="2019" name="Int. J. Syst. Evol. Microbiol.">
        <title>The Global Catalogue of Microorganisms (GCM) 10K type strain sequencing project: providing services to taxonomists for standard genome sequencing and annotation.</title>
        <authorList>
            <consortium name="The Broad Institute Genomics Platform"/>
            <consortium name="The Broad Institute Genome Sequencing Center for Infectious Disease"/>
            <person name="Wu L."/>
            <person name="Ma J."/>
        </authorList>
    </citation>
    <scope>NUCLEOTIDE SEQUENCE [LARGE SCALE GENOMIC DNA]</scope>
    <source>
        <strain evidence="2">JCM 17068</strain>
    </source>
</reference>
<keyword evidence="2" id="KW-1185">Reference proteome</keyword>
<dbReference type="Proteomes" id="UP001500426">
    <property type="component" value="Unassembled WGS sequence"/>
</dbReference>
<evidence type="ECO:0000313" key="1">
    <source>
        <dbReference type="EMBL" id="GAA4059206.1"/>
    </source>
</evidence>